<name>A0A7G9T9D8_PSEMX</name>
<evidence type="ECO:0000259" key="3">
    <source>
        <dbReference type="Pfam" id="PF12969"/>
    </source>
</evidence>
<feature type="chain" id="PRO_5028822480" evidence="1">
    <location>
        <begin position="21"/>
        <end position="626"/>
    </location>
</feature>
<dbReference type="EMBL" id="CP060731">
    <property type="protein sequence ID" value="QNN76713.1"/>
    <property type="molecule type" value="Genomic_DNA"/>
</dbReference>
<dbReference type="Pfam" id="PF01841">
    <property type="entry name" value="Transglut_core"/>
    <property type="match status" value="1"/>
</dbReference>
<evidence type="ECO:0000256" key="1">
    <source>
        <dbReference type="SAM" id="SignalP"/>
    </source>
</evidence>
<dbReference type="RefSeq" id="WP_187572457.1">
    <property type="nucleotide sequence ID" value="NZ_CP060731.1"/>
</dbReference>
<dbReference type="GeneID" id="81471749"/>
<dbReference type="InterPro" id="IPR002931">
    <property type="entry name" value="Transglutaminase-like"/>
</dbReference>
<evidence type="ECO:0000259" key="2">
    <source>
        <dbReference type="Pfam" id="PF01841"/>
    </source>
</evidence>
<dbReference type="InterPro" id="IPR038765">
    <property type="entry name" value="Papain-like_cys_pep_sf"/>
</dbReference>
<evidence type="ECO:0000313" key="5">
    <source>
        <dbReference type="Proteomes" id="UP000515838"/>
    </source>
</evidence>
<sequence length="626" mass="68537">MNKGKRWGWWALLVMAPAWAADDRPLQVERESTRFVLNADGSFVQEQETAIKVLKDSALEAAKDASVSYSTSIQKAEVIEAYTLKPDGRRVDVPKGNYQVSSSSGREGDSPIYSDQTTLTVVFPELAVGDTTVFTYRVTATQPMFPGHFSVIRNYSPAAYYGDVQVTIDAPEAMQAAWRNWQMTQPAVETRDGRRIVRWRWSNRQPVGRESLRDTVFTADRYPGYAFSTFASYADIAAAYGGPANAKATLTPRLRTLAAEIAGKSTDPRETAKKLYEWVSTKITYAGNCIGLGAVVPRDLDVVLDNRMGDCKDHATLLQALLKARGIDSTQALINAGGTYTLPDIPVASVVNHVINYIPGLDLYVDSTAATVPFGSLPDGAAGKPVLLVDGHRDGTTTPVTQVGSEWQKLRTTLRIQPDGSIKGAQQVELSGRMAVAARAQFRNVGASDADKLVRNYFRGSALSASGKVKYDDPVPMLETFNMEADFEVERMLPTSGGFQVQPWFLSFTPVAMLVASQIGDPDQPAGESSCGAYHSDEEYTFEFPASMRIVAVPKDVSVREGTLSYVSTFRQDGARLHVRRTLDDRTPGPVCSPEYNDGFARVMRKIMPDLRAQVVYLTGEGAVQQ</sequence>
<proteinExistence type="predicted"/>
<protein>
    <submittedName>
        <fullName evidence="4">DUF3857 domain-containing protein</fullName>
    </submittedName>
</protein>
<dbReference type="Pfam" id="PF12969">
    <property type="entry name" value="DUF3857"/>
    <property type="match status" value="1"/>
</dbReference>
<accession>A0A7G9T9D8</accession>
<evidence type="ECO:0000313" key="4">
    <source>
        <dbReference type="EMBL" id="QNN76713.1"/>
    </source>
</evidence>
<organism evidence="4 5">
    <name type="scientific">Pseudoxanthomonas mexicana</name>
    <dbReference type="NCBI Taxonomy" id="128785"/>
    <lineage>
        <taxon>Bacteria</taxon>
        <taxon>Pseudomonadati</taxon>
        <taxon>Pseudomonadota</taxon>
        <taxon>Gammaproteobacteria</taxon>
        <taxon>Lysobacterales</taxon>
        <taxon>Lysobacteraceae</taxon>
        <taxon>Pseudoxanthomonas</taxon>
    </lineage>
</organism>
<reference evidence="4 5" key="1">
    <citation type="submission" date="2020-08" db="EMBL/GenBank/DDBJ databases">
        <title>Streptomycin Non-resistant strain, P. mexicana.</title>
        <authorList>
            <person name="Ganesh-Kumar S."/>
            <person name="Zhe T."/>
            <person name="Yu Z."/>
            <person name="Min Y."/>
        </authorList>
    </citation>
    <scope>NUCLEOTIDE SEQUENCE [LARGE SCALE GENOMIC DNA]</scope>
    <source>
        <strain evidence="4 5">GTZY2</strain>
    </source>
</reference>
<dbReference type="AlphaFoldDB" id="A0A7G9T9D8"/>
<dbReference type="Proteomes" id="UP000515838">
    <property type="component" value="Chromosome"/>
</dbReference>
<feature type="domain" description="DUF3857" evidence="3">
    <location>
        <begin position="39"/>
        <end position="206"/>
    </location>
</feature>
<dbReference type="Gene3D" id="2.60.40.3140">
    <property type="match status" value="1"/>
</dbReference>
<gene>
    <name evidence="4" type="ORF">IAE60_12245</name>
</gene>
<feature type="domain" description="Transglutaminase-like" evidence="2">
    <location>
        <begin position="255"/>
        <end position="329"/>
    </location>
</feature>
<keyword evidence="1" id="KW-0732">Signal</keyword>
<dbReference type="InterPro" id="IPR024618">
    <property type="entry name" value="DUF3857"/>
</dbReference>
<feature type="signal peptide" evidence="1">
    <location>
        <begin position="1"/>
        <end position="20"/>
    </location>
</feature>
<dbReference type="Gene3D" id="3.10.620.30">
    <property type="match status" value="1"/>
</dbReference>
<dbReference type="SUPFAM" id="SSF54001">
    <property type="entry name" value="Cysteine proteinases"/>
    <property type="match status" value="1"/>
</dbReference>